<comment type="caution">
    <text evidence="2">The sequence shown here is derived from an EMBL/GenBank/DDBJ whole genome shotgun (WGS) entry which is preliminary data.</text>
</comment>
<keyword evidence="3" id="KW-1185">Reference proteome</keyword>
<feature type="region of interest" description="Disordered" evidence="1">
    <location>
        <begin position="44"/>
        <end position="77"/>
    </location>
</feature>
<sequence length="152" mass="16561">MQSTLLGMRLAGSPLLDLKAKNQIQAETKAGTDLAAQKVKKTISSVKEAKPWFPPPSDSSQTEEKKPTLLPGSPGKAAVLSRSPFELAKQGTMATESSPSVTVKAWVHEHKCVFTFSLTEIGIQSKHGFIRDEEESNFKMHLPDKASPRITC</sequence>
<evidence type="ECO:0000313" key="3">
    <source>
        <dbReference type="Proteomes" id="UP001345219"/>
    </source>
</evidence>
<accession>A0AAN7GKQ8</accession>
<organism evidence="2 3">
    <name type="scientific">Trapa incisa</name>
    <dbReference type="NCBI Taxonomy" id="236973"/>
    <lineage>
        <taxon>Eukaryota</taxon>
        <taxon>Viridiplantae</taxon>
        <taxon>Streptophyta</taxon>
        <taxon>Embryophyta</taxon>
        <taxon>Tracheophyta</taxon>
        <taxon>Spermatophyta</taxon>
        <taxon>Magnoliopsida</taxon>
        <taxon>eudicotyledons</taxon>
        <taxon>Gunneridae</taxon>
        <taxon>Pentapetalae</taxon>
        <taxon>rosids</taxon>
        <taxon>malvids</taxon>
        <taxon>Myrtales</taxon>
        <taxon>Lythraceae</taxon>
        <taxon>Trapa</taxon>
    </lineage>
</organism>
<evidence type="ECO:0000313" key="2">
    <source>
        <dbReference type="EMBL" id="KAK4740777.1"/>
    </source>
</evidence>
<reference evidence="2 3" key="1">
    <citation type="journal article" date="2023" name="Hortic Res">
        <title>Pangenome of water caltrop reveals structural variations and asymmetric subgenome divergence after allopolyploidization.</title>
        <authorList>
            <person name="Zhang X."/>
            <person name="Chen Y."/>
            <person name="Wang L."/>
            <person name="Yuan Y."/>
            <person name="Fang M."/>
            <person name="Shi L."/>
            <person name="Lu R."/>
            <person name="Comes H.P."/>
            <person name="Ma Y."/>
            <person name="Chen Y."/>
            <person name="Huang G."/>
            <person name="Zhou Y."/>
            <person name="Zheng Z."/>
            <person name="Qiu Y."/>
        </authorList>
    </citation>
    <scope>NUCLEOTIDE SEQUENCE [LARGE SCALE GENOMIC DNA]</scope>
    <source>
        <tissue evidence="2">Roots</tissue>
    </source>
</reference>
<proteinExistence type="predicted"/>
<dbReference type="Proteomes" id="UP001345219">
    <property type="component" value="Chromosome 19"/>
</dbReference>
<gene>
    <name evidence="2" type="ORF">SAY87_024365</name>
</gene>
<dbReference type="EMBL" id="JAXIOK010000024">
    <property type="protein sequence ID" value="KAK4740777.1"/>
    <property type="molecule type" value="Genomic_DNA"/>
</dbReference>
<dbReference type="AlphaFoldDB" id="A0AAN7GKQ8"/>
<evidence type="ECO:0000256" key="1">
    <source>
        <dbReference type="SAM" id="MobiDB-lite"/>
    </source>
</evidence>
<name>A0AAN7GKQ8_9MYRT</name>
<protein>
    <submittedName>
        <fullName evidence="2">Uncharacterized protein</fullName>
    </submittedName>
</protein>